<comment type="similarity">
    <text evidence="6">Belongs to the inositol 1,4,5-trisphosphate 5-phosphatase family.</text>
</comment>
<evidence type="ECO:0000256" key="3">
    <source>
        <dbReference type="ARBA" id="ARBA00004324"/>
    </source>
</evidence>
<dbReference type="EC" id="3.1.3.86" evidence="7"/>
<dbReference type="SMART" id="SM00252">
    <property type="entry name" value="SH2"/>
    <property type="match status" value="1"/>
</dbReference>
<keyword evidence="11 22" id="KW-0378">Hydrolase</keyword>
<evidence type="ECO:0000256" key="16">
    <source>
        <dbReference type="ARBA" id="ARBA00023212"/>
    </source>
</evidence>
<feature type="region of interest" description="Disordered" evidence="19">
    <location>
        <begin position="156"/>
        <end position="188"/>
    </location>
</feature>
<feature type="region of interest" description="Disordered" evidence="19">
    <location>
        <begin position="843"/>
        <end position="956"/>
    </location>
</feature>
<dbReference type="Pfam" id="PF24147">
    <property type="entry name" value="C2_SHIP1-2_2nd"/>
    <property type="match status" value="1"/>
</dbReference>
<comment type="caution">
    <text evidence="22">The sequence shown here is derived from an EMBL/GenBank/DDBJ whole genome shotgun (WGS) entry which is preliminary data.</text>
</comment>
<dbReference type="GO" id="GO:0005856">
    <property type="term" value="C:cytoskeleton"/>
    <property type="evidence" value="ECO:0007669"/>
    <property type="project" value="UniProtKB-SubCell"/>
</dbReference>
<evidence type="ECO:0000259" key="21">
    <source>
        <dbReference type="PROSITE" id="PS50105"/>
    </source>
</evidence>
<proteinExistence type="inferred from homology"/>
<accession>A0A8B6HDW2</accession>
<dbReference type="GO" id="GO:0009966">
    <property type="term" value="P:regulation of signal transduction"/>
    <property type="evidence" value="ECO:0007669"/>
    <property type="project" value="TreeGrafter"/>
</dbReference>
<keyword evidence="15" id="KW-0472">Membrane</keyword>
<evidence type="ECO:0000256" key="1">
    <source>
        <dbReference type="ARBA" id="ARBA00004170"/>
    </source>
</evidence>
<evidence type="ECO:0000256" key="13">
    <source>
        <dbReference type="ARBA" id="ARBA00022999"/>
    </source>
</evidence>
<name>A0A8B6HDW2_MYTGA</name>
<feature type="compositionally biased region" description="Polar residues" evidence="19">
    <location>
        <begin position="843"/>
        <end position="868"/>
    </location>
</feature>
<dbReference type="GO" id="GO:0045087">
    <property type="term" value="P:innate immune response"/>
    <property type="evidence" value="ECO:0007669"/>
    <property type="project" value="UniProtKB-KW"/>
</dbReference>
<dbReference type="GO" id="GO:0050776">
    <property type="term" value="P:regulation of immune response"/>
    <property type="evidence" value="ECO:0007669"/>
    <property type="project" value="TreeGrafter"/>
</dbReference>
<feature type="compositionally biased region" description="Polar residues" evidence="19">
    <location>
        <begin position="179"/>
        <end position="188"/>
    </location>
</feature>
<dbReference type="PANTHER" id="PTHR46051:SF1">
    <property type="entry name" value="INOSITOL POLYPHOSPHATE-RELATED PHOSPHATASE DOMAIN-CONTAINING PROTEIN"/>
    <property type="match status" value="1"/>
</dbReference>
<dbReference type="Pfam" id="PF22669">
    <property type="entry name" value="Exo_endo_phos2"/>
    <property type="match status" value="1"/>
</dbReference>
<dbReference type="Pfam" id="PF00536">
    <property type="entry name" value="SAM_1"/>
    <property type="match status" value="1"/>
</dbReference>
<dbReference type="PROSITE" id="PS50105">
    <property type="entry name" value="SAM_DOMAIN"/>
    <property type="match status" value="1"/>
</dbReference>
<dbReference type="InterPro" id="IPR036860">
    <property type="entry name" value="SH2_dom_sf"/>
</dbReference>
<dbReference type="SUPFAM" id="SSF47769">
    <property type="entry name" value="SAM/Pointed domain"/>
    <property type="match status" value="1"/>
</dbReference>
<comment type="subcellular location">
    <subcellularLocation>
        <location evidence="4">Cell projection</location>
        <location evidence="4">Filopodium</location>
    </subcellularLocation>
    <subcellularLocation>
        <location evidence="5">Cell projection</location>
        <location evidence="5">Lamellipodium</location>
    </subcellularLocation>
    <subcellularLocation>
        <location evidence="2">Cytoplasm</location>
        <location evidence="2">Cytoskeleton</location>
    </subcellularLocation>
    <subcellularLocation>
        <location evidence="1">Membrane</location>
        <topology evidence="1">Peripheral membrane protein</topology>
    </subcellularLocation>
    <subcellularLocation>
        <location evidence="3">Nucleus speckle</location>
    </subcellularLocation>
</comment>
<evidence type="ECO:0000256" key="19">
    <source>
        <dbReference type="SAM" id="MobiDB-lite"/>
    </source>
</evidence>
<evidence type="ECO:0000256" key="17">
    <source>
        <dbReference type="ARBA" id="ARBA00023273"/>
    </source>
</evidence>
<reference evidence="22" key="1">
    <citation type="submission" date="2018-11" db="EMBL/GenBank/DDBJ databases">
        <authorList>
            <person name="Alioto T."/>
            <person name="Alioto T."/>
        </authorList>
    </citation>
    <scope>NUCLEOTIDE SEQUENCE</scope>
</reference>
<keyword evidence="23" id="KW-1185">Reference proteome</keyword>
<dbReference type="InterPro" id="IPR001660">
    <property type="entry name" value="SAM"/>
</dbReference>
<evidence type="ECO:0000313" key="23">
    <source>
        <dbReference type="Proteomes" id="UP000596742"/>
    </source>
</evidence>
<gene>
    <name evidence="22" type="ORF">MGAL_10B061752</name>
</gene>
<dbReference type="Proteomes" id="UP000596742">
    <property type="component" value="Unassembled WGS sequence"/>
</dbReference>
<dbReference type="SUPFAM" id="SSF56219">
    <property type="entry name" value="DNase I-like"/>
    <property type="match status" value="1"/>
</dbReference>
<feature type="compositionally biased region" description="Acidic residues" evidence="19">
    <location>
        <begin position="159"/>
        <end position="171"/>
    </location>
</feature>
<dbReference type="GO" id="GO:0016020">
    <property type="term" value="C:membrane"/>
    <property type="evidence" value="ECO:0007669"/>
    <property type="project" value="UniProtKB-SubCell"/>
</dbReference>
<evidence type="ECO:0000256" key="18">
    <source>
        <dbReference type="PROSITE-ProRule" id="PRU00191"/>
    </source>
</evidence>
<evidence type="ECO:0000256" key="2">
    <source>
        <dbReference type="ARBA" id="ARBA00004245"/>
    </source>
</evidence>
<dbReference type="GO" id="GO:0016607">
    <property type="term" value="C:nuclear speck"/>
    <property type="evidence" value="ECO:0007669"/>
    <property type="project" value="UniProtKB-SubCell"/>
</dbReference>
<dbReference type="Gene3D" id="3.30.505.10">
    <property type="entry name" value="SH2 domain"/>
    <property type="match status" value="1"/>
</dbReference>
<dbReference type="InterPro" id="IPR057510">
    <property type="entry name" value="C2_SHIP1-2_first"/>
</dbReference>
<dbReference type="Gene3D" id="1.10.150.50">
    <property type="entry name" value="Transcription Factor, Ets-1"/>
    <property type="match status" value="1"/>
</dbReference>
<keyword evidence="12" id="KW-0391">Immunity</keyword>
<evidence type="ECO:0000259" key="20">
    <source>
        <dbReference type="PROSITE" id="PS50001"/>
    </source>
</evidence>
<protein>
    <recommendedName>
        <fullName evidence="7">phosphatidylinositol-3,4,5-trisphosphate 5-phosphatase</fullName>
        <ecNumber evidence="7">3.1.3.86</ecNumber>
    </recommendedName>
</protein>
<dbReference type="FunFam" id="3.60.10.10:FF:000005">
    <property type="entry name" value="phosphatidylinositol 3,4,5-trisphosphate 5-phosphatase 1"/>
    <property type="match status" value="1"/>
</dbReference>
<keyword evidence="10" id="KW-0399">Innate immunity</keyword>
<dbReference type="Gene3D" id="3.60.10.10">
    <property type="entry name" value="Endonuclease/exonuclease/phosphatase"/>
    <property type="match status" value="1"/>
</dbReference>
<evidence type="ECO:0000256" key="8">
    <source>
        <dbReference type="ARBA" id="ARBA00022490"/>
    </source>
</evidence>
<evidence type="ECO:0000256" key="15">
    <source>
        <dbReference type="ARBA" id="ARBA00023136"/>
    </source>
</evidence>
<keyword evidence="17" id="KW-0966">Cell projection</keyword>
<dbReference type="SMART" id="SM00454">
    <property type="entry name" value="SAM"/>
    <property type="match status" value="1"/>
</dbReference>
<dbReference type="GO" id="GO:0030175">
    <property type="term" value="C:filopodium"/>
    <property type="evidence" value="ECO:0007669"/>
    <property type="project" value="UniProtKB-SubCell"/>
</dbReference>
<evidence type="ECO:0000256" key="4">
    <source>
        <dbReference type="ARBA" id="ARBA00004486"/>
    </source>
</evidence>
<dbReference type="Pfam" id="PF00017">
    <property type="entry name" value="SH2"/>
    <property type="match status" value="1"/>
</dbReference>
<dbReference type="InterPro" id="IPR013761">
    <property type="entry name" value="SAM/pointed_sf"/>
</dbReference>
<dbReference type="PROSITE" id="PS50001">
    <property type="entry name" value="SH2"/>
    <property type="match status" value="1"/>
</dbReference>
<dbReference type="InterPro" id="IPR057509">
    <property type="entry name" value="C2_SHIP1-2_2nd"/>
</dbReference>
<keyword evidence="14" id="KW-1064">Adaptive immunity</keyword>
<evidence type="ECO:0000256" key="10">
    <source>
        <dbReference type="ARBA" id="ARBA00022588"/>
    </source>
</evidence>
<dbReference type="SMART" id="SM00128">
    <property type="entry name" value="IPPc"/>
    <property type="match status" value="1"/>
</dbReference>
<dbReference type="AlphaFoldDB" id="A0A8B6HDW2"/>
<evidence type="ECO:0000256" key="9">
    <source>
        <dbReference type="ARBA" id="ARBA00022553"/>
    </source>
</evidence>
<keyword evidence="8" id="KW-0963">Cytoplasm</keyword>
<evidence type="ECO:0000256" key="6">
    <source>
        <dbReference type="ARBA" id="ARBA00008734"/>
    </source>
</evidence>
<dbReference type="GO" id="GO:0046856">
    <property type="term" value="P:phosphatidylinositol dephosphorylation"/>
    <property type="evidence" value="ECO:0007669"/>
    <property type="project" value="InterPro"/>
</dbReference>
<evidence type="ECO:0000256" key="5">
    <source>
        <dbReference type="ARBA" id="ARBA00004510"/>
    </source>
</evidence>
<evidence type="ECO:0000256" key="11">
    <source>
        <dbReference type="ARBA" id="ARBA00022801"/>
    </source>
</evidence>
<dbReference type="GO" id="GO:0002250">
    <property type="term" value="P:adaptive immune response"/>
    <property type="evidence" value="ECO:0007669"/>
    <property type="project" value="UniProtKB-KW"/>
</dbReference>
<feature type="domain" description="SH2" evidence="20">
    <location>
        <begin position="57"/>
        <end position="155"/>
    </location>
</feature>
<sequence length="1039" mass="119811">MDSDMDLLGEVFDFMVDNDYQEATKELAIILSVGNTRWTKGTRPSLRQIHTRMSAAYFHRGISRLRAEELLQQAKDDGSFLVRDSETLSGAYVLCLLHQNRVHQYRILPGRDGKLSVQTEGAKQESSYNDLNALIGDYMTKKMKNGLIFAMRFPISPEREEEQDSDEEDQEESRLIPMSPSSTSVCGSESLDNFQERVYTELLQNYSKLDLSSCDDNLKNSMKKYIENGFKKDISTSDTSTLPEFKNMMELAALNLNRELDMYRKKLMLFNNLFDLASIKRRGSLALRQNSVEATTSDIPSMIDKMNQCRDDILTIENKVQEALQYTQPVQYDYPYTDVNEAQVPITTTPFLSSLNTKIVPTTSFDVKMLKHGKIPFKMSLRADIQKGQLLLIKPAKDNLDHTALQQDQICQLVKNTNDNTRLDMILDNKKKQIFCFENVHKRENFCQQIMHMKNKHSKGNNVDQISLFVGTWNMGDKAPTQNISSWLQCHGRGKIMDHKIFGHIPYDIYVIGTQESAMTEKEWVNFIKKQITQCGFAEIEVVEVCTLWGIRLVIIVQKKHWHSINRIQRSSVRTGIANTLGNKGAVGISFYFRGTSFCFINSHLTSGDERNERRNANYRDIIKGLSLGQKHLDLFDVTNQFHHVFWFGDLNYRVEDNIEVILEKCESQDIQYLLGKDQLLKTQHNKKAFCGFEEARIEFMPTYRLPRHKPEYNYDWLKKKNSGDRINAPSFCDRILWRSYPETYIENKTYGPMKELYYEMKALMFFEQAVAEKVFRPLKPLFGDQDYLEEQHIMVAVRSKDGDKESYELVAFDTDTEEYCDPDLIHSDVTPATPDVIRITQKSQMSPTTTKQTSPLAQFKQKGTSRPVTDMPRSSRSEEYEEISVGQKSRPVTEVPPGRTFSKRTPQYEEIDLLQFPEATQTTGARRKQLPPPSSDSPISFSAPPEVPPPPLPKKQASYVNVIQAMFQQQNQVQPRNDVADWLNGLSLQQYIDNFVEHGFDSMKHLRLSRQDLVKIGIKDVTHRDKILSSLFEFDSNC</sequence>
<dbReference type="PANTHER" id="PTHR46051">
    <property type="entry name" value="SH2 DOMAIN-CONTAINING PROTEIN"/>
    <property type="match status" value="1"/>
</dbReference>
<evidence type="ECO:0000256" key="14">
    <source>
        <dbReference type="ARBA" id="ARBA00023130"/>
    </source>
</evidence>
<keyword evidence="9" id="KW-0597">Phosphoprotein</keyword>
<evidence type="ECO:0000256" key="12">
    <source>
        <dbReference type="ARBA" id="ARBA00022859"/>
    </source>
</evidence>
<organism evidence="22 23">
    <name type="scientific">Mytilus galloprovincialis</name>
    <name type="common">Mediterranean mussel</name>
    <dbReference type="NCBI Taxonomy" id="29158"/>
    <lineage>
        <taxon>Eukaryota</taxon>
        <taxon>Metazoa</taxon>
        <taxon>Spiralia</taxon>
        <taxon>Lophotrochozoa</taxon>
        <taxon>Mollusca</taxon>
        <taxon>Bivalvia</taxon>
        <taxon>Autobranchia</taxon>
        <taxon>Pteriomorphia</taxon>
        <taxon>Mytilida</taxon>
        <taxon>Mytiloidea</taxon>
        <taxon>Mytilidae</taxon>
        <taxon>Mytilinae</taxon>
        <taxon>Mytilus</taxon>
    </lineage>
</organism>
<dbReference type="InterPro" id="IPR036691">
    <property type="entry name" value="Endo/exonu/phosph_ase_sf"/>
</dbReference>
<dbReference type="EMBL" id="UYJE01009952">
    <property type="protein sequence ID" value="VDI78287.1"/>
    <property type="molecule type" value="Genomic_DNA"/>
</dbReference>
<keyword evidence="16" id="KW-0206">Cytoskeleton</keyword>
<feature type="domain" description="SAM" evidence="21">
    <location>
        <begin position="975"/>
        <end position="1038"/>
    </location>
</feature>
<dbReference type="Pfam" id="PF24150">
    <property type="entry name" value="C2_SHIP1-2_first"/>
    <property type="match status" value="1"/>
</dbReference>
<evidence type="ECO:0000313" key="22">
    <source>
        <dbReference type="EMBL" id="VDI78287.1"/>
    </source>
</evidence>
<keyword evidence="13 18" id="KW-0727">SH2 domain</keyword>
<dbReference type="OrthoDB" id="7862313at2759"/>
<dbReference type="InterPro" id="IPR000980">
    <property type="entry name" value="SH2"/>
</dbReference>
<dbReference type="GO" id="GO:0030027">
    <property type="term" value="C:lamellipodium"/>
    <property type="evidence" value="ECO:0007669"/>
    <property type="project" value="UniProtKB-SubCell"/>
</dbReference>
<dbReference type="SUPFAM" id="SSF55550">
    <property type="entry name" value="SH2 domain"/>
    <property type="match status" value="1"/>
</dbReference>
<evidence type="ECO:0000256" key="7">
    <source>
        <dbReference type="ARBA" id="ARBA00012981"/>
    </source>
</evidence>
<dbReference type="GO" id="GO:0034485">
    <property type="term" value="F:phosphatidylinositol-3,4,5-trisphosphate 5-phosphatase activity"/>
    <property type="evidence" value="ECO:0007669"/>
    <property type="project" value="UniProtKB-EC"/>
</dbReference>
<dbReference type="InterPro" id="IPR000300">
    <property type="entry name" value="IPPc"/>
</dbReference>